<evidence type="ECO:0000313" key="3">
    <source>
        <dbReference type="Proteomes" id="UP001152523"/>
    </source>
</evidence>
<feature type="transmembrane region" description="Helical" evidence="1">
    <location>
        <begin position="72"/>
        <end position="99"/>
    </location>
</feature>
<keyword evidence="1" id="KW-0472">Membrane</keyword>
<reference evidence="2" key="1">
    <citation type="submission" date="2022-07" db="EMBL/GenBank/DDBJ databases">
        <authorList>
            <person name="Macas J."/>
            <person name="Novak P."/>
            <person name="Neumann P."/>
        </authorList>
    </citation>
    <scope>NUCLEOTIDE SEQUENCE</scope>
</reference>
<comment type="caution">
    <text evidence="2">The sequence shown here is derived from an EMBL/GenBank/DDBJ whole genome shotgun (WGS) entry which is preliminary data.</text>
</comment>
<keyword evidence="1" id="KW-0812">Transmembrane</keyword>
<keyword evidence="1" id="KW-1133">Transmembrane helix</keyword>
<organism evidence="2 3">
    <name type="scientific">Cuscuta epithymum</name>
    <dbReference type="NCBI Taxonomy" id="186058"/>
    <lineage>
        <taxon>Eukaryota</taxon>
        <taxon>Viridiplantae</taxon>
        <taxon>Streptophyta</taxon>
        <taxon>Embryophyta</taxon>
        <taxon>Tracheophyta</taxon>
        <taxon>Spermatophyta</taxon>
        <taxon>Magnoliopsida</taxon>
        <taxon>eudicotyledons</taxon>
        <taxon>Gunneridae</taxon>
        <taxon>Pentapetalae</taxon>
        <taxon>asterids</taxon>
        <taxon>lamiids</taxon>
        <taxon>Solanales</taxon>
        <taxon>Convolvulaceae</taxon>
        <taxon>Cuscuteae</taxon>
        <taxon>Cuscuta</taxon>
        <taxon>Cuscuta subgen. Cuscuta</taxon>
    </lineage>
</organism>
<keyword evidence="3" id="KW-1185">Reference proteome</keyword>
<dbReference type="EMBL" id="CAMAPF010001027">
    <property type="protein sequence ID" value="CAH9140837.1"/>
    <property type="molecule type" value="Genomic_DNA"/>
</dbReference>
<protein>
    <submittedName>
        <fullName evidence="2">Uncharacterized protein</fullName>
    </submittedName>
</protein>
<gene>
    <name evidence="2" type="ORF">CEPIT_LOCUS38661</name>
</gene>
<dbReference type="AlphaFoldDB" id="A0AAV0FZU2"/>
<proteinExistence type="predicted"/>
<name>A0AAV0FZU2_9ASTE</name>
<dbReference type="Proteomes" id="UP001152523">
    <property type="component" value="Unassembled WGS sequence"/>
</dbReference>
<evidence type="ECO:0000313" key="2">
    <source>
        <dbReference type="EMBL" id="CAH9140837.1"/>
    </source>
</evidence>
<evidence type="ECO:0000256" key="1">
    <source>
        <dbReference type="SAM" id="Phobius"/>
    </source>
</evidence>
<accession>A0AAV0FZU2</accession>
<sequence length="105" mass="12065">MSIVTWIDRGLDNSATKQCLAGIMRRANDLGSEKFRASGGDPVWAKEDEKMLIRPHPQPPPWRNCETRVWKAISIFGLVCLCFLLRLSACFLCYIRLFLSDSYIR</sequence>